<dbReference type="EMBL" id="VBQZ03000046">
    <property type="protein sequence ID" value="MXQ88522.1"/>
    <property type="molecule type" value="Genomic_DNA"/>
</dbReference>
<comment type="caution">
    <text evidence="1">The sequence shown here is derived from an EMBL/GenBank/DDBJ whole genome shotgun (WGS) entry which is preliminary data.</text>
</comment>
<evidence type="ECO:0000313" key="1">
    <source>
        <dbReference type="EMBL" id="MXQ88522.1"/>
    </source>
</evidence>
<dbReference type="AlphaFoldDB" id="A0A6B0RGI0"/>
<reference evidence="1" key="1">
    <citation type="submission" date="2019-10" db="EMBL/GenBank/DDBJ databases">
        <title>The sequence and de novo assembly of the wild yak genome.</title>
        <authorList>
            <person name="Liu Y."/>
        </authorList>
    </citation>
    <scope>NUCLEOTIDE SEQUENCE [LARGE SCALE GENOMIC DNA]</scope>
    <source>
        <strain evidence="1">WY2019</strain>
    </source>
</reference>
<proteinExistence type="predicted"/>
<dbReference type="Proteomes" id="UP000322234">
    <property type="component" value="Unassembled WGS sequence"/>
</dbReference>
<name>A0A6B0RGI0_9CETA</name>
<sequence length="245" mass="27251">MVTDVHTCGERSDVRSHKTTFSHIKVIRLKGFSNALCTHVALMISVSLCVNVFSGFSEWRRESESIITTLSLNEDCTNRYTNEVYCNTSFNEDCTNRMTETTRNDNLTITSGDSDVDIQLPNIVRSKSEPGDVCVPIRLRNSGGWPVLTSTPASPVADHCVRLASDWTRHQPPRLRPSCQAGTINTDVYFKSISFLPARFTLMYGFSDLEKYERSKPLGKIVQVSEATEKYASAGLVTRAVSPVG</sequence>
<gene>
    <name evidence="1" type="ORF">E5288_WYG006733</name>
</gene>
<evidence type="ECO:0000313" key="2">
    <source>
        <dbReference type="Proteomes" id="UP000322234"/>
    </source>
</evidence>
<protein>
    <submittedName>
        <fullName evidence="1">Uncharacterized protein</fullName>
    </submittedName>
</protein>
<organism evidence="1 2">
    <name type="scientific">Bos mutus</name>
    <name type="common">wild yak</name>
    <dbReference type="NCBI Taxonomy" id="72004"/>
    <lineage>
        <taxon>Eukaryota</taxon>
        <taxon>Metazoa</taxon>
        <taxon>Chordata</taxon>
        <taxon>Craniata</taxon>
        <taxon>Vertebrata</taxon>
        <taxon>Euteleostomi</taxon>
        <taxon>Mammalia</taxon>
        <taxon>Eutheria</taxon>
        <taxon>Laurasiatheria</taxon>
        <taxon>Artiodactyla</taxon>
        <taxon>Ruminantia</taxon>
        <taxon>Pecora</taxon>
        <taxon>Bovidae</taxon>
        <taxon>Bovinae</taxon>
        <taxon>Bos</taxon>
    </lineage>
</organism>
<accession>A0A6B0RGI0</accession>
<keyword evidence="2" id="KW-1185">Reference proteome</keyword>